<dbReference type="AlphaFoldDB" id="A0A7J5BPS2"/>
<keyword evidence="5" id="KW-1185">Reference proteome</keyword>
<reference evidence="4 5" key="1">
    <citation type="submission" date="2019-09" db="EMBL/GenBank/DDBJ databases">
        <title>Phylogeny of genus Pseudoclavibacter and closely related genus.</title>
        <authorList>
            <person name="Li Y."/>
        </authorList>
    </citation>
    <scope>NUCLEOTIDE SEQUENCE [LARGE SCALE GENOMIC DNA]</scope>
    <source>
        <strain evidence="4 5">DSM 23821</strain>
    </source>
</reference>
<evidence type="ECO:0000313" key="5">
    <source>
        <dbReference type="Proteomes" id="UP000467240"/>
    </source>
</evidence>
<keyword evidence="2" id="KW-1133">Transmembrane helix</keyword>
<evidence type="ECO:0000313" key="4">
    <source>
        <dbReference type="EMBL" id="KAB1654289.1"/>
    </source>
</evidence>
<gene>
    <name evidence="4" type="ORF">F8O01_13720</name>
</gene>
<feature type="domain" description="HPP transmembrane region" evidence="3">
    <location>
        <begin position="12"/>
        <end position="155"/>
    </location>
</feature>
<organism evidence="4 5">
    <name type="scientific">Pseudoclavibacter chungangensis</name>
    <dbReference type="NCBI Taxonomy" id="587635"/>
    <lineage>
        <taxon>Bacteria</taxon>
        <taxon>Bacillati</taxon>
        <taxon>Actinomycetota</taxon>
        <taxon>Actinomycetes</taxon>
        <taxon>Micrococcales</taxon>
        <taxon>Microbacteriaceae</taxon>
        <taxon>Pseudoclavibacter</taxon>
    </lineage>
</organism>
<dbReference type="PANTHER" id="PTHR33741">
    <property type="entry name" value="TRANSMEMBRANE PROTEIN DDB_G0269096-RELATED"/>
    <property type="match status" value="1"/>
</dbReference>
<feature type="region of interest" description="Disordered" evidence="1">
    <location>
        <begin position="165"/>
        <end position="187"/>
    </location>
</feature>
<dbReference type="InterPro" id="IPR058581">
    <property type="entry name" value="TM_HPP"/>
</dbReference>
<feature type="transmembrane region" description="Helical" evidence="2">
    <location>
        <begin position="42"/>
        <end position="59"/>
    </location>
</feature>
<dbReference type="OrthoDB" id="9811720at2"/>
<sequence length="187" mass="18937">MVPVDLLRRTQPPLPWSTIVAAGIGAAVTIAVLGALTDLTSVPLLAAAFGSSCVLVFAFPDAPFSRPLNVVGGHVVSAASGLAVGSFLPPGWWSMGLAVGLAVVAMTALRVTHPPAGGVPIVILTAHATWSYLVTPVLAGAVLVVALGLVHAAVMRRVRRAGRGADAGDTAASSRSARPTRGVRERS</sequence>
<evidence type="ECO:0000256" key="1">
    <source>
        <dbReference type="SAM" id="MobiDB-lite"/>
    </source>
</evidence>
<keyword evidence="2" id="KW-0472">Membrane</keyword>
<feature type="transmembrane region" description="Helical" evidence="2">
    <location>
        <begin position="95"/>
        <end position="113"/>
    </location>
</feature>
<feature type="transmembrane region" description="Helical" evidence="2">
    <location>
        <begin position="14"/>
        <end position="35"/>
    </location>
</feature>
<dbReference type="PANTHER" id="PTHR33741:SF5">
    <property type="entry name" value="TRANSMEMBRANE PROTEIN DDB_G0269096-RELATED"/>
    <property type="match status" value="1"/>
</dbReference>
<evidence type="ECO:0000259" key="3">
    <source>
        <dbReference type="Pfam" id="PF04982"/>
    </source>
</evidence>
<dbReference type="Proteomes" id="UP000467240">
    <property type="component" value="Unassembled WGS sequence"/>
</dbReference>
<protein>
    <submittedName>
        <fullName evidence="4">HPP family protein</fullName>
    </submittedName>
</protein>
<feature type="transmembrane region" description="Helical" evidence="2">
    <location>
        <begin position="133"/>
        <end position="154"/>
    </location>
</feature>
<dbReference type="EMBL" id="WBJZ01000019">
    <property type="protein sequence ID" value="KAB1654289.1"/>
    <property type="molecule type" value="Genomic_DNA"/>
</dbReference>
<feature type="transmembrane region" description="Helical" evidence="2">
    <location>
        <begin position="71"/>
        <end position="88"/>
    </location>
</feature>
<keyword evidence="2" id="KW-0812">Transmembrane</keyword>
<dbReference type="Pfam" id="PF04982">
    <property type="entry name" value="TM_HPP"/>
    <property type="match status" value="1"/>
</dbReference>
<evidence type="ECO:0000256" key="2">
    <source>
        <dbReference type="SAM" id="Phobius"/>
    </source>
</evidence>
<accession>A0A7J5BPS2</accession>
<name>A0A7J5BPS2_9MICO</name>
<feature type="compositionally biased region" description="Low complexity" evidence="1">
    <location>
        <begin position="167"/>
        <end position="177"/>
    </location>
</feature>
<dbReference type="InterPro" id="IPR007065">
    <property type="entry name" value="HPP"/>
</dbReference>
<dbReference type="RefSeq" id="WP_158041526.1">
    <property type="nucleotide sequence ID" value="NZ_JACCFV010000001.1"/>
</dbReference>
<proteinExistence type="predicted"/>
<comment type="caution">
    <text evidence="4">The sequence shown here is derived from an EMBL/GenBank/DDBJ whole genome shotgun (WGS) entry which is preliminary data.</text>
</comment>